<evidence type="ECO:0000256" key="3">
    <source>
        <dbReference type="ARBA" id="ARBA00023027"/>
    </source>
</evidence>
<dbReference type="InterPro" id="IPR006139">
    <property type="entry name" value="D-isomer_2_OHA_DH_cat_dom"/>
</dbReference>
<reference evidence="7 9" key="1">
    <citation type="submission" date="2016-06" db="EMBL/GenBank/DDBJ databases">
        <authorList>
            <person name="Kjaerup R.B."/>
            <person name="Dalgaard T.S."/>
            <person name="Juul-Madsen H.R."/>
        </authorList>
    </citation>
    <scope>NUCLEOTIDE SEQUENCE [LARGE SCALE GENOMIC DNA]</scope>
    <source>
        <strain evidence="7">Orrdi1</strain>
    </source>
</reference>
<dbReference type="Gene3D" id="3.40.50.720">
    <property type="entry name" value="NAD(P)-binding Rossmann-like Domain"/>
    <property type="match status" value="2"/>
</dbReference>
<dbReference type="STRING" id="1851544.ODI_03439"/>
<reference evidence="8 9" key="2">
    <citation type="submission" date="2017-08" db="EMBL/GenBank/DDBJ databases">
        <authorList>
            <person name="de Groot N.N."/>
        </authorList>
    </citation>
    <scope>NUCLEOTIDE SEQUENCE [LARGE SCALE GENOMIC DNA]</scope>
    <source>
        <strain evidence="8">Orrdi1</strain>
    </source>
</reference>
<evidence type="ECO:0000313" key="7">
    <source>
        <dbReference type="EMBL" id="SBT24020.1"/>
    </source>
</evidence>
<protein>
    <submittedName>
        <fullName evidence="7">D-3-phosphoglycerate dehydrogenase</fullName>
        <ecNumber evidence="7">1.1.1.95</ecNumber>
    </submittedName>
</protein>
<evidence type="ECO:0000313" key="8">
    <source>
        <dbReference type="EMBL" id="SOE51715.1"/>
    </source>
</evidence>
<dbReference type="OrthoDB" id="9805416at2"/>
<comment type="similarity">
    <text evidence="1 4">Belongs to the D-isomer specific 2-hydroxyacid dehydrogenase family.</text>
</comment>
<dbReference type="InterPro" id="IPR050857">
    <property type="entry name" value="D-2-hydroxyacid_DH"/>
</dbReference>
<gene>
    <name evidence="7" type="ORF">ODI_03439</name>
    <name evidence="8" type="ORF">ODI_R3641</name>
</gene>
<dbReference type="InterPro" id="IPR036291">
    <property type="entry name" value="NAD(P)-bd_dom_sf"/>
</dbReference>
<dbReference type="AlphaFoldDB" id="A0A1C3JXR1"/>
<dbReference type="Pfam" id="PF02826">
    <property type="entry name" value="2-Hacid_dh_C"/>
    <property type="match status" value="1"/>
</dbReference>
<evidence type="ECO:0000256" key="1">
    <source>
        <dbReference type="ARBA" id="ARBA00005854"/>
    </source>
</evidence>
<dbReference type="EC" id="1.1.1.95" evidence="7"/>
<sequence length="306" mass="32850">MHQDSIVITEEKIHPDAVALLKDYRLCYTGARFSQEELVALVEREQPVAILSRYGQINEQVQSASRKLKVIGRHGVGMDAIDQAAARRLGVQAIAATGSNSQSVAELALGLILACARRICWLDARMHEGHWDKQGYVGFELSGATLGVVGCGAIGRRVARFGQAIGMRVLVNDPYLDGHQLPEGVTQVELEALLTASDVVSLHCPLDDSTRNLLDARRLGLLRKGAIVVNTARAGMIDEAAIREKLHAGELHLGLDCFVHEPINAESPWVDTPNAVLTPHIGGTTNGGLRGMAVGAAQNILSVLRG</sequence>
<evidence type="ECO:0000256" key="4">
    <source>
        <dbReference type="RuleBase" id="RU003719"/>
    </source>
</evidence>
<keyword evidence="3" id="KW-0520">NAD</keyword>
<dbReference type="RefSeq" id="WP_067749781.1">
    <property type="nucleotide sequence ID" value="NZ_LT907988.1"/>
</dbReference>
<dbReference type="SUPFAM" id="SSF51735">
    <property type="entry name" value="NAD(P)-binding Rossmann-fold domains"/>
    <property type="match status" value="1"/>
</dbReference>
<dbReference type="SUPFAM" id="SSF52283">
    <property type="entry name" value="Formate/glycerate dehydrogenase catalytic domain-like"/>
    <property type="match status" value="1"/>
</dbReference>
<dbReference type="GO" id="GO:0004617">
    <property type="term" value="F:phosphoglycerate dehydrogenase activity"/>
    <property type="evidence" value="ECO:0007669"/>
    <property type="project" value="UniProtKB-EC"/>
</dbReference>
<evidence type="ECO:0000259" key="5">
    <source>
        <dbReference type="Pfam" id="PF00389"/>
    </source>
</evidence>
<dbReference type="CDD" id="cd12173">
    <property type="entry name" value="PGDH_4"/>
    <property type="match status" value="1"/>
</dbReference>
<keyword evidence="9" id="KW-1185">Reference proteome</keyword>
<name>A0A1C3JXR1_9BURK</name>
<dbReference type="Pfam" id="PF00389">
    <property type="entry name" value="2-Hacid_dh"/>
    <property type="match status" value="1"/>
</dbReference>
<dbReference type="PANTHER" id="PTHR42789:SF1">
    <property type="entry name" value="D-ISOMER SPECIFIC 2-HYDROXYACID DEHYDROGENASE FAMILY PROTEIN (AFU_ORTHOLOGUE AFUA_6G10090)"/>
    <property type="match status" value="1"/>
</dbReference>
<dbReference type="GO" id="GO:0051287">
    <property type="term" value="F:NAD binding"/>
    <property type="evidence" value="ECO:0007669"/>
    <property type="project" value="InterPro"/>
</dbReference>
<evidence type="ECO:0000256" key="2">
    <source>
        <dbReference type="ARBA" id="ARBA00023002"/>
    </source>
</evidence>
<dbReference type="KEGG" id="odi:ODI_R3641"/>
<dbReference type="InterPro" id="IPR029753">
    <property type="entry name" value="D-isomer_DH_CS"/>
</dbReference>
<organism evidence="7 9">
    <name type="scientific">Orrella dioscoreae</name>
    <dbReference type="NCBI Taxonomy" id="1851544"/>
    <lineage>
        <taxon>Bacteria</taxon>
        <taxon>Pseudomonadati</taxon>
        <taxon>Pseudomonadota</taxon>
        <taxon>Betaproteobacteria</taxon>
        <taxon>Burkholderiales</taxon>
        <taxon>Alcaligenaceae</taxon>
        <taxon>Orrella</taxon>
    </lineage>
</organism>
<feature type="domain" description="D-isomer specific 2-hydroxyacid dehydrogenase NAD-binding" evidence="6">
    <location>
        <begin position="109"/>
        <end position="282"/>
    </location>
</feature>
<proteinExistence type="inferred from homology"/>
<accession>A0A1C3JXR1</accession>
<dbReference type="Proteomes" id="UP000078558">
    <property type="component" value="Chromosome I"/>
</dbReference>
<dbReference type="PROSITE" id="PS00670">
    <property type="entry name" value="D_2_HYDROXYACID_DH_2"/>
    <property type="match status" value="1"/>
</dbReference>
<dbReference type="PANTHER" id="PTHR42789">
    <property type="entry name" value="D-ISOMER SPECIFIC 2-HYDROXYACID DEHYDROGENASE FAMILY PROTEIN (AFU_ORTHOLOGUE AFUA_6G10090)"/>
    <property type="match status" value="1"/>
</dbReference>
<dbReference type="EMBL" id="LT907988">
    <property type="protein sequence ID" value="SOE51715.1"/>
    <property type="molecule type" value="Genomic_DNA"/>
</dbReference>
<evidence type="ECO:0000313" key="9">
    <source>
        <dbReference type="Proteomes" id="UP000078558"/>
    </source>
</evidence>
<evidence type="ECO:0000259" key="6">
    <source>
        <dbReference type="Pfam" id="PF02826"/>
    </source>
</evidence>
<keyword evidence="2 4" id="KW-0560">Oxidoreductase</keyword>
<dbReference type="EMBL" id="FLRC01000005">
    <property type="protein sequence ID" value="SBT24020.1"/>
    <property type="molecule type" value="Genomic_DNA"/>
</dbReference>
<dbReference type="InterPro" id="IPR006140">
    <property type="entry name" value="D-isomer_DH_NAD-bd"/>
</dbReference>
<feature type="domain" description="D-isomer specific 2-hydroxyacid dehydrogenase catalytic" evidence="5">
    <location>
        <begin position="7"/>
        <end position="306"/>
    </location>
</feature>